<dbReference type="GO" id="GO:0030170">
    <property type="term" value="F:pyridoxal phosphate binding"/>
    <property type="evidence" value="ECO:0007669"/>
    <property type="project" value="InterPro"/>
</dbReference>
<dbReference type="Pfam" id="PF03473">
    <property type="entry name" value="MOSC"/>
    <property type="match status" value="1"/>
</dbReference>
<dbReference type="PROSITE" id="PS51340">
    <property type="entry name" value="MOSC"/>
    <property type="match status" value="1"/>
</dbReference>
<dbReference type="SUPFAM" id="SSF50800">
    <property type="entry name" value="PK beta-barrel domain-like"/>
    <property type="match status" value="1"/>
</dbReference>
<protein>
    <submittedName>
        <fullName evidence="2">Molybdenum cofactor biosysynthesis protein</fullName>
    </submittedName>
</protein>
<comment type="caution">
    <text evidence="2">The sequence shown here is derived from an EMBL/GenBank/DDBJ whole genome shotgun (WGS) entry which is preliminary data.</text>
</comment>
<sequence length="231" mass="26145">MQETIMPQTIATVSEIRIAQPKPFARGQISGIDKQPVLGPIEATPTGLAGDGVGDPRYHGGADKALHCYAQHHYEHWQAQFPGNPHFRAGGFGENLCIEGTDEWQVCLGDQWQIGSARFEVSQGRQPCWKLNERFGVPDIAAQVQHNLRCGWYLRVLQSGHIQAGDSVQLLARPYAEWPLSRILELIDSRNCQPQAMREVLQLPLPPSWQHMFQRRLDTGECEDWQRRLFG</sequence>
<reference evidence="3" key="1">
    <citation type="submission" date="2016-05" db="EMBL/GenBank/DDBJ databases">
        <title>Draft genome of Corynebacterium afermentans subsp. afermentans LCDC 88199T.</title>
        <authorList>
            <person name="Bernier A.-M."/>
            <person name="Bernard K."/>
        </authorList>
    </citation>
    <scope>NUCLEOTIDE SEQUENCE [LARGE SCALE GENOMIC DNA]</scope>
    <source>
        <strain evidence="3">NML01-0328</strain>
    </source>
</reference>
<dbReference type="Gene3D" id="2.40.33.20">
    <property type="entry name" value="PK beta-barrel domain-like"/>
    <property type="match status" value="1"/>
</dbReference>
<dbReference type="InterPro" id="IPR005302">
    <property type="entry name" value="MoCF_Sase_C"/>
</dbReference>
<dbReference type="PANTHER" id="PTHR30212">
    <property type="entry name" value="PROTEIN YIIM"/>
    <property type="match status" value="1"/>
</dbReference>
<proteinExistence type="predicted"/>
<dbReference type="Pfam" id="PF03475">
    <property type="entry name" value="YiiM_3-alpha"/>
    <property type="match status" value="1"/>
</dbReference>
<dbReference type="PANTHER" id="PTHR30212:SF2">
    <property type="entry name" value="PROTEIN YIIM"/>
    <property type="match status" value="1"/>
</dbReference>
<dbReference type="InterPro" id="IPR011037">
    <property type="entry name" value="Pyrv_Knase-like_insert_dom_sf"/>
</dbReference>
<dbReference type="Proteomes" id="UP000078003">
    <property type="component" value="Unassembled WGS sequence"/>
</dbReference>
<dbReference type="InterPro" id="IPR052353">
    <property type="entry name" value="Benzoxazolinone_Detox_Enz"/>
</dbReference>
<evidence type="ECO:0000313" key="3">
    <source>
        <dbReference type="Proteomes" id="UP000078003"/>
    </source>
</evidence>
<name>A0A1A9RD10_EIKCO</name>
<feature type="domain" description="MOSC" evidence="1">
    <location>
        <begin position="35"/>
        <end position="171"/>
    </location>
</feature>
<evidence type="ECO:0000313" key="2">
    <source>
        <dbReference type="EMBL" id="OAM15981.1"/>
    </source>
</evidence>
<dbReference type="GO" id="GO:0030151">
    <property type="term" value="F:molybdenum ion binding"/>
    <property type="evidence" value="ECO:0007669"/>
    <property type="project" value="InterPro"/>
</dbReference>
<accession>A0A1A9RD10</accession>
<dbReference type="EMBL" id="LXSF01000009">
    <property type="protein sequence ID" value="OAM15981.1"/>
    <property type="molecule type" value="Genomic_DNA"/>
</dbReference>
<dbReference type="AlphaFoldDB" id="A0A1A9RD10"/>
<gene>
    <name evidence="2" type="ORF">A7P85_08070</name>
</gene>
<dbReference type="InterPro" id="IPR005163">
    <property type="entry name" value="Tri_helical_YiiM-like"/>
</dbReference>
<evidence type="ECO:0000259" key="1">
    <source>
        <dbReference type="PROSITE" id="PS51340"/>
    </source>
</evidence>
<dbReference type="GO" id="GO:0003824">
    <property type="term" value="F:catalytic activity"/>
    <property type="evidence" value="ECO:0007669"/>
    <property type="project" value="InterPro"/>
</dbReference>
<organism evidence="2 3">
    <name type="scientific">Eikenella corrodens</name>
    <dbReference type="NCBI Taxonomy" id="539"/>
    <lineage>
        <taxon>Bacteria</taxon>
        <taxon>Pseudomonadati</taxon>
        <taxon>Pseudomonadota</taxon>
        <taxon>Betaproteobacteria</taxon>
        <taxon>Neisseriales</taxon>
        <taxon>Neisseriaceae</taxon>
        <taxon>Eikenella</taxon>
    </lineage>
</organism>